<evidence type="ECO:0000313" key="1">
    <source>
        <dbReference type="EMBL" id="QEA33148.1"/>
    </source>
</evidence>
<dbReference type="RefSeq" id="WP_014973915.1">
    <property type="nucleotide sequence ID" value="NZ_BPKR01000008.1"/>
</dbReference>
<dbReference type="GeneID" id="61186655"/>
<name>A0AAE6IJL1_LEUCA</name>
<dbReference type="OMA" id="RVANPKQ"/>
<dbReference type="AlphaFoldDB" id="A0AAE6IJL1"/>
<proteinExistence type="predicted"/>
<dbReference type="EMBL" id="CP042374">
    <property type="protein sequence ID" value="QEA33148.1"/>
    <property type="molecule type" value="Genomic_DNA"/>
</dbReference>
<organism evidence="1 2">
    <name type="scientific">Leuconostoc carnosum</name>
    <dbReference type="NCBI Taxonomy" id="1252"/>
    <lineage>
        <taxon>Bacteria</taxon>
        <taxon>Bacillati</taxon>
        <taxon>Bacillota</taxon>
        <taxon>Bacilli</taxon>
        <taxon>Lactobacillales</taxon>
        <taxon>Lactobacillaceae</taxon>
        <taxon>Leuconostoc</taxon>
    </lineage>
</organism>
<protein>
    <submittedName>
        <fullName evidence="1">Uncharacterized protein</fullName>
    </submittedName>
</protein>
<accession>A0AAE6IJL1</accession>
<dbReference type="Proteomes" id="UP000321332">
    <property type="component" value="Chromosome"/>
</dbReference>
<reference evidence="1 2" key="1">
    <citation type="submission" date="2019-06" db="EMBL/GenBank/DDBJ databases">
        <title>Genome analyses of bacteria isolated from kimchi.</title>
        <authorList>
            <person name="Lee S."/>
            <person name="Ahn S."/>
            <person name="Roh S."/>
        </authorList>
    </citation>
    <scope>NUCLEOTIDE SEQUENCE [LARGE SCALE GENOMIC DNA]</scope>
    <source>
        <strain evidence="1 2">CBA3620</strain>
    </source>
</reference>
<sequence length="85" mass="9635">MIKLTKLEKHSIRRTANPTHTVMADLYIPNFHGDTRQAIAEYVIDTYDLGVLNSVKNSTTRHVLDFTAISGNQITRTTGKIEYID</sequence>
<evidence type="ECO:0000313" key="2">
    <source>
        <dbReference type="Proteomes" id="UP000321332"/>
    </source>
</evidence>
<gene>
    <name evidence="1" type="ORF">FGL89_02785</name>
</gene>